<dbReference type="PRINTS" id="PR00080">
    <property type="entry name" value="SDRFAMILY"/>
</dbReference>
<evidence type="ECO:0000256" key="2">
    <source>
        <dbReference type="ARBA" id="ARBA00023002"/>
    </source>
</evidence>
<evidence type="ECO:0000313" key="4">
    <source>
        <dbReference type="EMBL" id="TSB47968.1"/>
    </source>
</evidence>
<protein>
    <submittedName>
        <fullName evidence="4">SDR family NAD(P)-dependent oxidoreductase</fullName>
    </submittedName>
</protein>
<gene>
    <name evidence="4" type="ORF">FN960_04780</name>
</gene>
<dbReference type="SUPFAM" id="SSF51735">
    <property type="entry name" value="NAD(P)-binding Rossmann-fold domains"/>
    <property type="match status" value="1"/>
</dbReference>
<dbReference type="PANTHER" id="PTHR44196">
    <property type="entry name" value="DEHYDROGENASE/REDUCTASE SDR FAMILY MEMBER 7B"/>
    <property type="match status" value="1"/>
</dbReference>
<dbReference type="GO" id="GO:0016020">
    <property type="term" value="C:membrane"/>
    <property type="evidence" value="ECO:0007669"/>
    <property type="project" value="TreeGrafter"/>
</dbReference>
<comment type="similarity">
    <text evidence="1 3">Belongs to the short-chain dehydrogenases/reductases (SDR) family.</text>
</comment>
<dbReference type="Gene3D" id="3.40.50.720">
    <property type="entry name" value="NAD(P)-binding Rossmann-like Domain"/>
    <property type="match status" value="1"/>
</dbReference>
<dbReference type="EMBL" id="VLXZ01000002">
    <property type="protein sequence ID" value="TSB47968.1"/>
    <property type="molecule type" value="Genomic_DNA"/>
</dbReference>
<name>A0A554A2Q8_9BACI</name>
<dbReference type="InterPro" id="IPR002347">
    <property type="entry name" value="SDR_fam"/>
</dbReference>
<dbReference type="PRINTS" id="PR00081">
    <property type="entry name" value="GDHRDH"/>
</dbReference>
<dbReference type="AlphaFoldDB" id="A0A554A2Q8"/>
<dbReference type="InterPro" id="IPR020904">
    <property type="entry name" value="Sc_DH/Rdtase_CS"/>
</dbReference>
<keyword evidence="5" id="KW-1185">Reference proteome</keyword>
<evidence type="ECO:0000256" key="1">
    <source>
        <dbReference type="ARBA" id="ARBA00006484"/>
    </source>
</evidence>
<dbReference type="GO" id="GO:0016491">
    <property type="term" value="F:oxidoreductase activity"/>
    <property type="evidence" value="ECO:0007669"/>
    <property type="project" value="UniProtKB-KW"/>
</dbReference>
<proteinExistence type="inferred from homology"/>
<dbReference type="Pfam" id="PF00106">
    <property type="entry name" value="adh_short"/>
    <property type="match status" value="1"/>
</dbReference>
<comment type="caution">
    <text evidence="4">The sequence shown here is derived from an EMBL/GenBank/DDBJ whole genome shotgun (WGS) entry which is preliminary data.</text>
</comment>
<accession>A0A554A2Q8</accession>
<evidence type="ECO:0000256" key="3">
    <source>
        <dbReference type="RuleBase" id="RU000363"/>
    </source>
</evidence>
<keyword evidence="2" id="KW-0560">Oxidoreductase</keyword>
<dbReference type="InterPro" id="IPR036291">
    <property type="entry name" value="NAD(P)-bd_dom_sf"/>
</dbReference>
<reference evidence="4 5" key="1">
    <citation type="submission" date="2019-07" db="EMBL/GenBank/DDBJ databases">
        <authorList>
            <person name="Park Y.J."/>
            <person name="Jeong S.E."/>
            <person name="Jung H.S."/>
        </authorList>
    </citation>
    <scope>NUCLEOTIDE SEQUENCE [LARGE SCALE GENOMIC DNA]</scope>
    <source>
        <strain evidence="5">P16(2019)</strain>
    </source>
</reference>
<dbReference type="PANTHER" id="PTHR44196:SF1">
    <property type="entry name" value="DEHYDROGENASE_REDUCTASE SDR FAMILY MEMBER 7B"/>
    <property type="match status" value="1"/>
</dbReference>
<dbReference type="CDD" id="cd05370">
    <property type="entry name" value="SDR_c2"/>
    <property type="match status" value="1"/>
</dbReference>
<dbReference type="Proteomes" id="UP000318521">
    <property type="component" value="Unassembled WGS sequence"/>
</dbReference>
<dbReference type="PROSITE" id="PS00061">
    <property type="entry name" value="ADH_SHORT"/>
    <property type="match status" value="1"/>
</dbReference>
<sequence>MKLQNNTILVTGGASGIGFELATRLLEMGNQVIITGRNQNRLDEAKKKLKRVHTIQHDVSNAESITSLYITVKEQFPTLNILINNAGIMRKINLHDATRSLEDLSLEIETNLTGTVRMNQQFLPLLKSQKNAAIVNVSSGLAFVPFPISPIYGATKAGVHSYTRSLRVQLKNTSVNVFELAPPPVNTPLLNNFEASDAKGVPVMSVADLAKIAIKGIERDRFEIRPGASNLLKIINRLSPALGLKMMSGSVNRMIAPIK</sequence>
<evidence type="ECO:0000313" key="5">
    <source>
        <dbReference type="Proteomes" id="UP000318521"/>
    </source>
</evidence>
<organism evidence="4 5">
    <name type="scientific">Alkalicoccobacillus porphyridii</name>
    <dbReference type="NCBI Taxonomy" id="2597270"/>
    <lineage>
        <taxon>Bacteria</taxon>
        <taxon>Bacillati</taxon>
        <taxon>Bacillota</taxon>
        <taxon>Bacilli</taxon>
        <taxon>Bacillales</taxon>
        <taxon>Bacillaceae</taxon>
        <taxon>Alkalicoccobacillus</taxon>
    </lineage>
</organism>
<dbReference type="OrthoDB" id="9810734at2"/>